<dbReference type="SUPFAM" id="SSF49417">
    <property type="entry name" value="p53-like transcription factors"/>
    <property type="match status" value="1"/>
</dbReference>
<reference evidence="5" key="1">
    <citation type="submission" date="2024-04" db="EMBL/GenBank/DDBJ databases">
        <title>Salinicola lusitanus LLJ914,a marine bacterium isolated from the Okinawa Trough.</title>
        <authorList>
            <person name="Li J."/>
        </authorList>
    </citation>
    <scope>NUCLEOTIDE SEQUENCE [LARGE SCALE GENOMIC DNA]</scope>
</reference>
<evidence type="ECO:0000259" key="2">
    <source>
        <dbReference type="PROSITE" id="PS50254"/>
    </source>
</evidence>
<protein>
    <submittedName>
        <fullName evidence="4">Uncharacterized protein</fullName>
    </submittedName>
</protein>
<dbReference type="GO" id="GO:0033173">
    <property type="term" value="P:calcineurin-NFAT signaling cascade"/>
    <property type="evidence" value="ECO:0007669"/>
    <property type="project" value="TreeGrafter"/>
</dbReference>
<feature type="region of interest" description="Disordered" evidence="1">
    <location>
        <begin position="151"/>
        <end position="201"/>
    </location>
</feature>
<evidence type="ECO:0000313" key="4">
    <source>
        <dbReference type="EMBL" id="KAK7884542.1"/>
    </source>
</evidence>
<dbReference type="GO" id="GO:0000978">
    <property type="term" value="F:RNA polymerase II cis-regulatory region sequence-specific DNA binding"/>
    <property type="evidence" value="ECO:0007669"/>
    <property type="project" value="TreeGrafter"/>
</dbReference>
<keyword evidence="5" id="KW-1185">Reference proteome</keyword>
<dbReference type="InterPro" id="IPR008366">
    <property type="entry name" value="NFAT"/>
</dbReference>
<evidence type="ECO:0000256" key="1">
    <source>
        <dbReference type="SAM" id="MobiDB-lite"/>
    </source>
</evidence>
<organism evidence="4 5">
    <name type="scientific">Mugilogobius chulae</name>
    <name type="common">yellowstripe goby</name>
    <dbReference type="NCBI Taxonomy" id="88201"/>
    <lineage>
        <taxon>Eukaryota</taxon>
        <taxon>Metazoa</taxon>
        <taxon>Chordata</taxon>
        <taxon>Craniata</taxon>
        <taxon>Vertebrata</taxon>
        <taxon>Euteleostomi</taxon>
        <taxon>Actinopterygii</taxon>
        <taxon>Neopterygii</taxon>
        <taxon>Teleostei</taxon>
        <taxon>Neoteleostei</taxon>
        <taxon>Acanthomorphata</taxon>
        <taxon>Gobiaria</taxon>
        <taxon>Gobiiformes</taxon>
        <taxon>Gobioidei</taxon>
        <taxon>Gobiidae</taxon>
        <taxon>Gobionellinae</taxon>
        <taxon>Mugilogobius</taxon>
    </lineage>
</organism>
<evidence type="ECO:0000259" key="3">
    <source>
        <dbReference type="PROSITE" id="PS51717"/>
    </source>
</evidence>
<feature type="domain" description="RHD" evidence="2">
    <location>
        <begin position="266"/>
        <end position="318"/>
    </location>
</feature>
<dbReference type="AlphaFoldDB" id="A0AAW0MXW3"/>
<dbReference type="GO" id="GO:0000981">
    <property type="term" value="F:DNA-binding transcription factor activity, RNA polymerase II-specific"/>
    <property type="evidence" value="ECO:0007669"/>
    <property type="project" value="TreeGrafter"/>
</dbReference>
<dbReference type="InterPro" id="IPR030383">
    <property type="entry name" value="G_VLIG_dom"/>
</dbReference>
<dbReference type="GO" id="GO:0005667">
    <property type="term" value="C:transcription regulator complex"/>
    <property type="evidence" value="ECO:0007669"/>
    <property type="project" value="TreeGrafter"/>
</dbReference>
<comment type="caution">
    <text evidence="4">The sequence shown here is derived from an EMBL/GenBank/DDBJ whole genome shotgun (WGS) entry which is preliminary data.</text>
</comment>
<dbReference type="EMBL" id="JBBPFD010000020">
    <property type="protein sequence ID" value="KAK7884542.1"/>
    <property type="molecule type" value="Genomic_DNA"/>
</dbReference>
<dbReference type="InterPro" id="IPR037059">
    <property type="entry name" value="RHD_DNA_bind_dom_sf"/>
</dbReference>
<dbReference type="PANTHER" id="PTHR12533:SF4">
    <property type="entry name" value="NUCLEAR FACTOR OF ACTIVATED T-CELLS, CYTOPLASMIC 2"/>
    <property type="match status" value="1"/>
</dbReference>
<feature type="region of interest" description="Disordered" evidence="1">
    <location>
        <begin position="79"/>
        <end position="126"/>
    </location>
</feature>
<dbReference type="PROSITE" id="PS51717">
    <property type="entry name" value="G_VLIG"/>
    <property type="match status" value="1"/>
</dbReference>
<feature type="compositionally biased region" description="Low complexity" evidence="1">
    <location>
        <begin position="99"/>
        <end position="112"/>
    </location>
</feature>
<feature type="domain" description="VLIG-type G" evidence="3">
    <location>
        <begin position="1"/>
        <end position="42"/>
    </location>
</feature>
<proteinExistence type="predicted"/>
<name>A0AAW0MXW3_9GOBI</name>
<dbReference type="Gene3D" id="2.60.40.340">
    <property type="entry name" value="Rel homology domain (RHD), DNA-binding domain"/>
    <property type="match status" value="1"/>
</dbReference>
<dbReference type="GO" id="GO:0005525">
    <property type="term" value="F:GTP binding"/>
    <property type="evidence" value="ECO:0007669"/>
    <property type="project" value="InterPro"/>
</dbReference>
<evidence type="ECO:0000313" key="5">
    <source>
        <dbReference type="Proteomes" id="UP001460270"/>
    </source>
</evidence>
<accession>A0AAW0MXW3</accession>
<dbReference type="InterPro" id="IPR008967">
    <property type="entry name" value="p53-like_TF_DNA-bd_sf"/>
</dbReference>
<dbReference type="PROSITE" id="PS50254">
    <property type="entry name" value="REL_2"/>
    <property type="match status" value="1"/>
</dbReference>
<dbReference type="InterPro" id="IPR011539">
    <property type="entry name" value="RHD_DNA_bind_dom"/>
</dbReference>
<gene>
    <name evidence="4" type="ORF">WMY93_027665</name>
</gene>
<dbReference type="Proteomes" id="UP001460270">
    <property type="component" value="Unassembled WGS sequence"/>
</dbReference>
<sequence>MAPPNPGYSESVQELKSYILSKAATSSGVTLSQFKTKVTDLWNALLNENFVFSFRNTLEMAVYKNLKFNDPNLGSHKVLSPDSDHSFPLEEPSPYHLKSCSPSYSDPSHSEPLPGYDHPEPRGGYHLALSPRIEITPSREHFQHDPFTAITKTSAQDPPSPFGPRSPLQKPSPHGRHEDPSVGGHYHSLGDSMNGYGPGQPGLMPTKIVKTANQLYTLYPENNGDTNYLVSCDQELKTKPAPEPFFVLPQIWSKPLVQGLCSIPVSSLPPLEWPLPSRTDQYELHIEVQPRPHHRAHYETEGSRGAQTVCSSVRLNDFNHTNLFVFSSSFVSFRKLRINSNTSNHHFTGGQI</sequence>
<dbReference type="PANTHER" id="PTHR12533">
    <property type="entry name" value="NFAT"/>
    <property type="match status" value="1"/>
</dbReference>